<organism evidence="1 2">
    <name type="scientific">Flavimaribacter sediminis</name>
    <dbReference type="NCBI Taxonomy" id="2865987"/>
    <lineage>
        <taxon>Bacteria</taxon>
        <taxon>Pseudomonadati</taxon>
        <taxon>Pseudomonadota</taxon>
        <taxon>Alphaproteobacteria</taxon>
        <taxon>Hyphomicrobiales</taxon>
        <taxon>Rhizobiaceae</taxon>
        <taxon>Flavimaribacter</taxon>
    </lineage>
</organism>
<dbReference type="RefSeq" id="WP_220227956.1">
    <property type="nucleotide sequence ID" value="NZ_JAICBX010000002.1"/>
</dbReference>
<gene>
    <name evidence="1" type="ORF">K1W69_08525</name>
</gene>
<keyword evidence="2" id="KW-1185">Reference proteome</keyword>
<comment type="caution">
    <text evidence="1">The sequence shown here is derived from an EMBL/GenBank/DDBJ whole genome shotgun (WGS) entry which is preliminary data.</text>
</comment>
<protein>
    <recommendedName>
        <fullName evidence="3">DUF1127 domain-containing protein</fullName>
    </recommendedName>
</protein>
<dbReference type="EMBL" id="JAICBX010000002">
    <property type="protein sequence ID" value="MBW8637230.1"/>
    <property type="molecule type" value="Genomic_DNA"/>
</dbReference>
<dbReference type="Proteomes" id="UP001196509">
    <property type="component" value="Unassembled WGS sequence"/>
</dbReference>
<evidence type="ECO:0000313" key="1">
    <source>
        <dbReference type="EMBL" id="MBW8637230.1"/>
    </source>
</evidence>
<evidence type="ECO:0000313" key="2">
    <source>
        <dbReference type="Proteomes" id="UP001196509"/>
    </source>
</evidence>
<name>A0AAE2ZM63_9HYPH</name>
<proteinExistence type="predicted"/>
<sequence length="54" mass="6207">MHSIRDILGLRRRNAAKFNRKATRKTHGGMSELSPHLLKDIGVTKGVKDKYWCD</sequence>
<dbReference type="AlphaFoldDB" id="A0AAE2ZM63"/>
<evidence type="ECO:0008006" key="3">
    <source>
        <dbReference type="Google" id="ProtNLM"/>
    </source>
</evidence>
<accession>A0AAE2ZM63</accession>
<reference evidence="1" key="1">
    <citation type="submission" date="2021-08" db="EMBL/GenBank/DDBJ databases">
        <title>Hoeflea bacterium WL0058 sp. nov., isolated from the sediment.</title>
        <authorList>
            <person name="Wang L."/>
            <person name="Zhang D."/>
        </authorList>
    </citation>
    <scope>NUCLEOTIDE SEQUENCE</scope>
    <source>
        <strain evidence="1">WL0058</strain>
    </source>
</reference>